<name>A0A9P4NE87_9PEZI</name>
<organism evidence="2 3">
    <name type="scientific">Tothia fuscella</name>
    <dbReference type="NCBI Taxonomy" id="1048955"/>
    <lineage>
        <taxon>Eukaryota</taxon>
        <taxon>Fungi</taxon>
        <taxon>Dikarya</taxon>
        <taxon>Ascomycota</taxon>
        <taxon>Pezizomycotina</taxon>
        <taxon>Dothideomycetes</taxon>
        <taxon>Pleosporomycetidae</taxon>
        <taxon>Venturiales</taxon>
        <taxon>Cylindrosympodiaceae</taxon>
        <taxon>Tothia</taxon>
    </lineage>
</organism>
<dbReference type="Proteomes" id="UP000800235">
    <property type="component" value="Unassembled WGS sequence"/>
</dbReference>
<gene>
    <name evidence="2" type="ORF">EJ08DRAFT_703483</name>
</gene>
<protein>
    <submittedName>
        <fullName evidence="2">Uncharacterized protein</fullName>
    </submittedName>
</protein>
<evidence type="ECO:0000313" key="2">
    <source>
        <dbReference type="EMBL" id="KAF2417118.1"/>
    </source>
</evidence>
<feature type="compositionally biased region" description="Basic and acidic residues" evidence="1">
    <location>
        <begin position="61"/>
        <end position="74"/>
    </location>
</feature>
<feature type="region of interest" description="Disordered" evidence="1">
    <location>
        <begin position="1"/>
        <end position="26"/>
    </location>
</feature>
<accession>A0A9P4NE87</accession>
<sequence>MDKPSSSAIVPSKNMKPKCSYSKGAREKSQNLLHLHLNDIGECDDGDTESYDVYVERKEIRSDGKNSNDEKIAVDVEDDDEDEDSDKDEKDVGDEAPSKKRRID</sequence>
<comment type="caution">
    <text evidence="2">The sequence shown here is derived from an EMBL/GenBank/DDBJ whole genome shotgun (WGS) entry which is preliminary data.</text>
</comment>
<evidence type="ECO:0000256" key="1">
    <source>
        <dbReference type="SAM" id="MobiDB-lite"/>
    </source>
</evidence>
<reference evidence="2" key="1">
    <citation type="journal article" date="2020" name="Stud. Mycol.">
        <title>101 Dothideomycetes genomes: a test case for predicting lifestyles and emergence of pathogens.</title>
        <authorList>
            <person name="Haridas S."/>
            <person name="Albert R."/>
            <person name="Binder M."/>
            <person name="Bloem J."/>
            <person name="Labutti K."/>
            <person name="Salamov A."/>
            <person name="Andreopoulos B."/>
            <person name="Baker S."/>
            <person name="Barry K."/>
            <person name="Bills G."/>
            <person name="Bluhm B."/>
            <person name="Cannon C."/>
            <person name="Castanera R."/>
            <person name="Culley D."/>
            <person name="Daum C."/>
            <person name="Ezra D."/>
            <person name="Gonzalez J."/>
            <person name="Henrissat B."/>
            <person name="Kuo A."/>
            <person name="Liang C."/>
            <person name="Lipzen A."/>
            <person name="Lutzoni F."/>
            <person name="Magnuson J."/>
            <person name="Mondo S."/>
            <person name="Nolan M."/>
            <person name="Ohm R."/>
            <person name="Pangilinan J."/>
            <person name="Park H.-J."/>
            <person name="Ramirez L."/>
            <person name="Alfaro M."/>
            <person name="Sun H."/>
            <person name="Tritt A."/>
            <person name="Yoshinaga Y."/>
            <person name="Zwiers L.-H."/>
            <person name="Turgeon B."/>
            <person name="Goodwin S."/>
            <person name="Spatafora J."/>
            <person name="Crous P."/>
            <person name="Grigoriev I."/>
        </authorList>
    </citation>
    <scope>NUCLEOTIDE SEQUENCE</scope>
    <source>
        <strain evidence="2">CBS 130266</strain>
    </source>
</reference>
<feature type="region of interest" description="Disordered" evidence="1">
    <location>
        <begin position="61"/>
        <end position="104"/>
    </location>
</feature>
<keyword evidence="3" id="KW-1185">Reference proteome</keyword>
<evidence type="ECO:0000313" key="3">
    <source>
        <dbReference type="Proteomes" id="UP000800235"/>
    </source>
</evidence>
<proteinExistence type="predicted"/>
<dbReference type="AlphaFoldDB" id="A0A9P4NE87"/>
<dbReference type="EMBL" id="MU007144">
    <property type="protein sequence ID" value="KAF2417118.1"/>
    <property type="molecule type" value="Genomic_DNA"/>
</dbReference>
<feature type="compositionally biased region" description="Acidic residues" evidence="1">
    <location>
        <begin position="75"/>
        <end position="94"/>
    </location>
</feature>